<dbReference type="EMBL" id="MCGR01000005">
    <property type="protein sequence ID" value="ORY89662.1"/>
    <property type="molecule type" value="Genomic_DNA"/>
</dbReference>
<evidence type="ECO:0000256" key="1">
    <source>
        <dbReference type="ARBA" id="ARBA00006576"/>
    </source>
</evidence>
<dbReference type="OrthoDB" id="414540at2759"/>
<keyword evidence="7" id="KW-1185">Reference proteome</keyword>
<dbReference type="GO" id="GO:0042802">
    <property type="term" value="F:identical protein binding"/>
    <property type="evidence" value="ECO:0007669"/>
    <property type="project" value="UniProtKB-ARBA"/>
</dbReference>
<dbReference type="PROSITE" id="PS51747">
    <property type="entry name" value="CYT_DCMP_DEAMINASES_2"/>
    <property type="match status" value="1"/>
</dbReference>
<keyword evidence="4" id="KW-0862">Zinc</keyword>
<dbReference type="GO" id="GO:0055086">
    <property type="term" value="P:nucleobase-containing small molecule metabolic process"/>
    <property type="evidence" value="ECO:0007669"/>
    <property type="project" value="UniProtKB-ARBA"/>
</dbReference>
<evidence type="ECO:0000313" key="6">
    <source>
        <dbReference type="EMBL" id="ORY89662.1"/>
    </source>
</evidence>
<reference evidence="6 7" key="1">
    <citation type="submission" date="2016-07" db="EMBL/GenBank/DDBJ databases">
        <title>Pervasive Adenine N6-methylation of Active Genes in Fungi.</title>
        <authorList>
            <consortium name="DOE Joint Genome Institute"/>
            <person name="Mondo S.J."/>
            <person name="Dannebaum R.O."/>
            <person name="Kuo R.C."/>
            <person name="Labutti K."/>
            <person name="Haridas S."/>
            <person name="Kuo A."/>
            <person name="Salamov A."/>
            <person name="Ahrendt S.R."/>
            <person name="Lipzen A."/>
            <person name="Sullivan W."/>
            <person name="Andreopoulos W.B."/>
            <person name="Clum A."/>
            <person name="Lindquist E."/>
            <person name="Daum C."/>
            <person name="Ramamoorthy G.K."/>
            <person name="Gryganskyi A."/>
            <person name="Culley D."/>
            <person name="Magnuson J.K."/>
            <person name="James T.Y."/>
            <person name="O'Malley M.A."/>
            <person name="Stajich J.E."/>
            <person name="Spatafora J.W."/>
            <person name="Visel A."/>
            <person name="Grigoriev I.V."/>
        </authorList>
    </citation>
    <scope>NUCLEOTIDE SEQUENCE [LARGE SCALE GENOMIC DNA]</scope>
    <source>
        <strain evidence="6 7">62-1032</strain>
    </source>
</reference>
<dbReference type="InterPro" id="IPR016192">
    <property type="entry name" value="APOBEC/CMP_deaminase_Zn-bd"/>
</dbReference>
<evidence type="ECO:0000313" key="7">
    <source>
        <dbReference type="Proteomes" id="UP000193467"/>
    </source>
</evidence>
<dbReference type="GO" id="GO:0004126">
    <property type="term" value="F:cytidine deaminase activity"/>
    <property type="evidence" value="ECO:0007669"/>
    <property type="project" value="TreeGrafter"/>
</dbReference>
<dbReference type="Proteomes" id="UP000193467">
    <property type="component" value="Unassembled WGS sequence"/>
</dbReference>
<comment type="similarity">
    <text evidence="1">Belongs to the cytidine and deoxycytidylate deaminase family.</text>
</comment>
<dbReference type="SUPFAM" id="SSF53927">
    <property type="entry name" value="Cytidine deaminase-like"/>
    <property type="match status" value="1"/>
</dbReference>
<sequence>MSTTKHILTAEQRAQLIEGALEARKTAYSPRVGFRVGAALLAPDGTLVFGANVTCKGVGNSCAERTAVYKGATAGYRSYLGLAVSSDTRVGISPCGFCRQVLSDFCPPHMTILLVPASYDPSTSKTVTVAECAEGKPLDALIETTMGEMLPLAYGDNDYLAPRPEGLEDTTQFRA</sequence>
<dbReference type="AlphaFoldDB" id="A0A1Y2G114"/>
<evidence type="ECO:0000256" key="2">
    <source>
        <dbReference type="ARBA" id="ARBA00022723"/>
    </source>
</evidence>
<dbReference type="GO" id="GO:0005829">
    <property type="term" value="C:cytosol"/>
    <property type="evidence" value="ECO:0007669"/>
    <property type="project" value="TreeGrafter"/>
</dbReference>
<dbReference type="InParanoid" id="A0A1Y2G114"/>
<dbReference type="PANTHER" id="PTHR11644:SF2">
    <property type="entry name" value="CYTIDINE DEAMINASE"/>
    <property type="match status" value="1"/>
</dbReference>
<dbReference type="InterPro" id="IPR050202">
    <property type="entry name" value="Cyt/Deoxycyt_deaminase"/>
</dbReference>
<evidence type="ECO:0000259" key="5">
    <source>
        <dbReference type="PROSITE" id="PS51747"/>
    </source>
</evidence>
<dbReference type="PANTHER" id="PTHR11644">
    <property type="entry name" value="CYTIDINE DEAMINASE"/>
    <property type="match status" value="1"/>
</dbReference>
<dbReference type="CDD" id="cd01283">
    <property type="entry name" value="cytidine_deaminase"/>
    <property type="match status" value="1"/>
</dbReference>
<dbReference type="InterPro" id="IPR002125">
    <property type="entry name" value="CMP_dCMP_dom"/>
</dbReference>
<keyword evidence="2" id="KW-0479">Metal-binding</keyword>
<dbReference type="PROSITE" id="PS00903">
    <property type="entry name" value="CYT_DCMP_DEAMINASES_1"/>
    <property type="match status" value="1"/>
</dbReference>
<accession>A0A1Y2G114</accession>
<proteinExistence type="inferred from homology"/>
<dbReference type="NCBIfam" id="NF004064">
    <property type="entry name" value="PRK05578.1"/>
    <property type="match status" value="1"/>
</dbReference>
<gene>
    <name evidence="6" type="ORF">BCR35DRAFT_287655</name>
</gene>
<comment type="caution">
    <text evidence="6">The sequence shown here is derived from an EMBL/GenBank/DDBJ whole genome shotgun (WGS) entry which is preliminary data.</text>
</comment>
<organism evidence="6 7">
    <name type="scientific">Leucosporidium creatinivorum</name>
    <dbReference type="NCBI Taxonomy" id="106004"/>
    <lineage>
        <taxon>Eukaryota</taxon>
        <taxon>Fungi</taxon>
        <taxon>Dikarya</taxon>
        <taxon>Basidiomycota</taxon>
        <taxon>Pucciniomycotina</taxon>
        <taxon>Microbotryomycetes</taxon>
        <taxon>Leucosporidiales</taxon>
        <taxon>Leucosporidium</taxon>
    </lineage>
</organism>
<dbReference type="Pfam" id="PF00383">
    <property type="entry name" value="dCMP_cyt_deam_1"/>
    <property type="match status" value="1"/>
</dbReference>
<dbReference type="Gene3D" id="3.40.140.10">
    <property type="entry name" value="Cytidine Deaminase, domain 2"/>
    <property type="match status" value="1"/>
</dbReference>
<keyword evidence="3" id="KW-0378">Hydrolase</keyword>
<dbReference type="STRING" id="106004.A0A1Y2G114"/>
<dbReference type="GO" id="GO:0072527">
    <property type="term" value="P:pyrimidine-containing compound metabolic process"/>
    <property type="evidence" value="ECO:0007669"/>
    <property type="project" value="UniProtKB-ARBA"/>
</dbReference>
<dbReference type="GO" id="GO:0008270">
    <property type="term" value="F:zinc ion binding"/>
    <property type="evidence" value="ECO:0007669"/>
    <property type="project" value="InterPro"/>
</dbReference>
<name>A0A1Y2G114_9BASI</name>
<dbReference type="InterPro" id="IPR016193">
    <property type="entry name" value="Cytidine_deaminase-like"/>
</dbReference>
<protein>
    <submittedName>
        <fullName evidence="6">Cytidine deaminase</fullName>
    </submittedName>
</protein>
<evidence type="ECO:0000256" key="4">
    <source>
        <dbReference type="ARBA" id="ARBA00022833"/>
    </source>
</evidence>
<evidence type="ECO:0000256" key="3">
    <source>
        <dbReference type="ARBA" id="ARBA00022801"/>
    </source>
</evidence>
<feature type="domain" description="CMP/dCMP-type deaminase" evidence="5">
    <location>
        <begin position="11"/>
        <end position="157"/>
    </location>
</feature>
<dbReference type="FunCoup" id="A0A1Y2G114">
    <property type="interactions" value="473"/>
</dbReference>